<name>A0A2R6P0P1_9APHY</name>
<gene>
    <name evidence="2" type="ORF">PHLCEN_2v6242</name>
</gene>
<feature type="compositionally biased region" description="Acidic residues" evidence="1">
    <location>
        <begin position="35"/>
        <end position="44"/>
    </location>
</feature>
<dbReference type="EMBL" id="MLYV02000605">
    <property type="protein sequence ID" value="PSR81870.1"/>
    <property type="molecule type" value="Genomic_DNA"/>
</dbReference>
<dbReference type="AlphaFoldDB" id="A0A2R6P0P1"/>
<evidence type="ECO:0000313" key="2">
    <source>
        <dbReference type="EMBL" id="PSR81870.1"/>
    </source>
</evidence>
<accession>A0A2R6P0P1</accession>
<sequence length="90" mass="9656">MDESQNETFNSRFSIPGFRAPTLATITGNMGEPLDYSEENEDSELSGTAHSEFPMTTIGSVAPHTQEITEVCPGAAQCLYSLTCVPLVAI</sequence>
<proteinExistence type="predicted"/>
<comment type="caution">
    <text evidence="2">The sequence shown here is derived from an EMBL/GenBank/DDBJ whole genome shotgun (WGS) entry which is preliminary data.</text>
</comment>
<evidence type="ECO:0000313" key="3">
    <source>
        <dbReference type="Proteomes" id="UP000186601"/>
    </source>
</evidence>
<organism evidence="2 3">
    <name type="scientific">Hermanssonia centrifuga</name>
    <dbReference type="NCBI Taxonomy" id="98765"/>
    <lineage>
        <taxon>Eukaryota</taxon>
        <taxon>Fungi</taxon>
        <taxon>Dikarya</taxon>
        <taxon>Basidiomycota</taxon>
        <taxon>Agaricomycotina</taxon>
        <taxon>Agaricomycetes</taxon>
        <taxon>Polyporales</taxon>
        <taxon>Meruliaceae</taxon>
        <taxon>Hermanssonia</taxon>
    </lineage>
</organism>
<feature type="region of interest" description="Disordered" evidence="1">
    <location>
        <begin position="24"/>
        <end position="52"/>
    </location>
</feature>
<protein>
    <submittedName>
        <fullName evidence="2">Uncharacterized protein</fullName>
    </submittedName>
</protein>
<dbReference type="Proteomes" id="UP000186601">
    <property type="component" value="Unassembled WGS sequence"/>
</dbReference>
<keyword evidence="3" id="KW-1185">Reference proteome</keyword>
<evidence type="ECO:0000256" key="1">
    <source>
        <dbReference type="SAM" id="MobiDB-lite"/>
    </source>
</evidence>
<reference evidence="2 3" key="1">
    <citation type="submission" date="2018-02" db="EMBL/GenBank/DDBJ databases">
        <title>Genome sequence of the basidiomycete white-rot fungus Phlebia centrifuga.</title>
        <authorList>
            <person name="Granchi Z."/>
            <person name="Peng M."/>
            <person name="de Vries R.P."/>
            <person name="Hilden K."/>
            <person name="Makela M.R."/>
            <person name="Grigoriev I."/>
            <person name="Riley R."/>
        </authorList>
    </citation>
    <scope>NUCLEOTIDE SEQUENCE [LARGE SCALE GENOMIC DNA]</scope>
    <source>
        <strain evidence="2 3">FBCC195</strain>
    </source>
</reference>